<evidence type="ECO:0000259" key="8">
    <source>
        <dbReference type="PROSITE" id="PS51194"/>
    </source>
</evidence>
<feature type="compositionally biased region" description="Acidic residues" evidence="6">
    <location>
        <begin position="1602"/>
        <end position="1612"/>
    </location>
</feature>
<gene>
    <name evidence="9" type="ORF">AYI69_g10352</name>
</gene>
<feature type="compositionally biased region" description="Basic residues" evidence="6">
    <location>
        <begin position="1582"/>
        <end position="1596"/>
    </location>
</feature>
<feature type="compositionally biased region" description="Polar residues" evidence="6">
    <location>
        <begin position="654"/>
        <end position="666"/>
    </location>
</feature>
<evidence type="ECO:0000256" key="1">
    <source>
        <dbReference type="ARBA" id="ARBA00022741"/>
    </source>
</evidence>
<reference evidence="10" key="1">
    <citation type="submission" date="2017-01" db="EMBL/GenBank/DDBJ databases">
        <authorList>
            <person name="Wang Y."/>
            <person name="White M."/>
            <person name="Kvist S."/>
            <person name="Moncalvo J.-M."/>
        </authorList>
    </citation>
    <scope>NUCLEOTIDE SEQUENCE [LARGE SCALE GENOMIC DNA]</scope>
    <source>
        <strain evidence="10">ID-206-W2</strain>
    </source>
</reference>
<feature type="compositionally biased region" description="Basic and acidic residues" evidence="6">
    <location>
        <begin position="1735"/>
        <end position="1749"/>
    </location>
</feature>
<dbReference type="Proteomes" id="UP000187429">
    <property type="component" value="Unassembled WGS sequence"/>
</dbReference>
<keyword evidence="2" id="KW-0378">Hydrolase</keyword>
<dbReference type="OrthoDB" id="164902at2759"/>
<dbReference type="Pfam" id="PF00271">
    <property type="entry name" value="Helicase_C"/>
    <property type="match status" value="1"/>
</dbReference>
<dbReference type="InterPro" id="IPR014001">
    <property type="entry name" value="Helicase_ATP-bd"/>
</dbReference>
<organism evidence="9 10">
    <name type="scientific">Smittium culicis</name>
    <dbReference type="NCBI Taxonomy" id="133412"/>
    <lineage>
        <taxon>Eukaryota</taxon>
        <taxon>Fungi</taxon>
        <taxon>Fungi incertae sedis</taxon>
        <taxon>Zoopagomycota</taxon>
        <taxon>Kickxellomycotina</taxon>
        <taxon>Harpellomycetes</taxon>
        <taxon>Harpellales</taxon>
        <taxon>Legeriomycetaceae</taxon>
        <taxon>Smittium</taxon>
    </lineage>
</organism>
<dbReference type="PANTHER" id="PTHR14025">
    <property type="entry name" value="FANCONI ANEMIA GROUP M FANCM FAMILY MEMBER"/>
    <property type="match status" value="1"/>
</dbReference>
<dbReference type="PROSITE" id="PS51192">
    <property type="entry name" value="HELICASE_ATP_BIND_1"/>
    <property type="match status" value="1"/>
</dbReference>
<feature type="domain" description="Helicase C-terminal" evidence="8">
    <location>
        <begin position="593"/>
        <end position="841"/>
    </location>
</feature>
<dbReference type="Pfam" id="PF04851">
    <property type="entry name" value="ResIII"/>
    <property type="match status" value="1"/>
</dbReference>
<dbReference type="InterPro" id="IPR001650">
    <property type="entry name" value="Helicase_C-like"/>
</dbReference>
<feature type="coiled-coil region" evidence="5">
    <location>
        <begin position="888"/>
        <end position="915"/>
    </location>
</feature>
<evidence type="ECO:0000256" key="5">
    <source>
        <dbReference type="SAM" id="Coils"/>
    </source>
</evidence>
<dbReference type="EMBL" id="LSSM01006734">
    <property type="protein sequence ID" value="OMJ10169.1"/>
    <property type="molecule type" value="Genomic_DNA"/>
</dbReference>
<name>A0A1R1X6C0_9FUNG</name>
<feature type="region of interest" description="Disordered" evidence="6">
    <location>
        <begin position="976"/>
        <end position="1046"/>
    </location>
</feature>
<evidence type="ECO:0000313" key="10">
    <source>
        <dbReference type="Proteomes" id="UP000187429"/>
    </source>
</evidence>
<evidence type="ECO:0000256" key="3">
    <source>
        <dbReference type="ARBA" id="ARBA00022806"/>
    </source>
</evidence>
<keyword evidence="4" id="KW-0067">ATP-binding</keyword>
<protein>
    <submittedName>
        <fullName evidence="9">ATP-dependent DNA helicase MPH1</fullName>
    </submittedName>
</protein>
<evidence type="ECO:0000256" key="6">
    <source>
        <dbReference type="SAM" id="MobiDB-lite"/>
    </source>
</evidence>
<feature type="region of interest" description="Disordered" evidence="6">
    <location>
        <begin position="1712"/>
        <end position="1758"/>
    </location>
</feature>
<accession>A0A1R1X6C0</accession>
<feature type="region of interest" description="Disordered" evidence="6">
    <location>
        <begin position="1073"/>
        <end position="1095"/>
    </location>
</feature>
<dbReference type="PANTHER" id="PTHR14025:SF20">
    <property type="entry name" value="FANCONI ANEMIA GROUP M PROTEIN"/>
    <property type="match status" value="1"/>
</dbReference>
<dbReference type="InterPro" id="IPR006935">
    <property type="entry name" value="Helicase/UvrB_N"/>
</dbReference>
<dbReference type="SMART" id="SM00490">
    <property type="entry name" value="HELICc"/>
    <property type="match status" value="1"/>
</dbReference>
<dbReference type="GO" id="GO:0005524">
    <property type="term" value="F:ATP binding"/>
    <property type="evidence" value="ECO:0007669"/>
    <property type="project" value="UniProtKB-KW"/>
</dbReference>
<dbReference type="InterPro" id="IPR027417">
    <property type="entry name" value="P-loop_NTPase"/>
</dbReference>
<feature type="compositionally biased region" description="Basic residues" evidence="6">
    <location>
        <begin position="1724"/>
        <end position="1734"/>
    </location>
</feature>
<evidence type="ECO:0000259" key="7">
    <source>
        <dbReference type="PROSITE" id="PS51192"/>
    </source>
</evidence>
<keyword evidence="3 9" id="KW-0347">Helicase</keyword>
<comment type="caution">
    <text evidence="9">The sequence shown here is derived from an EMBL/GenBank/DDBJ whole genome shotgun (WGS) entry which is preliminary data.</text>
</comment>
<dbReference type="SUPFAM" id="SSF52540">
    <property type="entry name" value="P-loop containing nucleoside triphosphate hydrolases"/>
    <property type="match status" value="2"/>
</dbReference>
<feature type="compositionally biased region" description="Basic residues" evidence="6">
    <location>
        <begin position="1955"/>
        <end position="1972"/>
    </location>
</feature>
<dbReference type="SMART" id="SM00487">
    <property type="entry name" value="DEXDc"/>
    <property type="match status" value="1"/>
</dbReference>
<feature type="region of interest" description="Disordered" evidence="6">
    <location>
        <begin position="1950"/>
        <end position="1972"/>
    </location>
</feature>
<keyword evidence="1" id="KW-0547">Nucleotide-binding</keyword>
<feature type="domain" description="Helicase ATP-binding" evidence="7">
    <location>
        <begin position="156"/>
        <end position="388"/>
    </location>
</feature>
<dbReference type="GO" id="GO:0003677">
    <property type="term" value="F:DNA binding"/>
    <property type="evidence" value="ECO:0007669"/>
    <property type="project" value="InterPro"/>
</dbReference>
<dbReference type="GO" id="GO:0016787">
    <property type="term" value="F:hydrolase activity"/>
    <property type="evidence" value="ECO:0007669"/>
    <property type="project" value="UniProtKB-KW"/>
</dbReference>
<dbReference type="PROSITE" id="PS51194">
    <property type="entry name" value="HELICASE_CTER"/>
    <property type="match status" value="1"/>
</dbReference>
<evidence type="ECO:0000313" key="9">
    <source>
        <dbReference type="EMBL" id="OMJ10169.1"/>
    </source>
</evidence>
<feature type="region of interest" description="Disordered" evidence="6">
    <location>
        <begin position="1580"/>
        <end position="1631"/>
    </location>
</feature>
<dbReference type="Gene3D" id="3.40.50.300">
    <property type="entry name" value="P-loop containing nucleotide triphosphate hydrolases"/>
    <property type="match status" value="4"/>
</dbReference>
<keyword evidence="10" id="KW-1185">Reference proteome</keyword>
<feature type="region of interest" description="Disordered" evidence="6">
    <location>
        <begin position="654"/>
        <end position="740"/>
    </location>
</feature>
<proteinExistence type="predicted"/>
<sequence length="1972" mass="221578">MDVDELDSDLDFDFDDDILKLIIDNTLNPKSDKQSIDISSSFSDSVIDDINWEEIEIIEKSEEKHLYSHKAEDKLENSNTNTFNTSNKSISAITDTKTFNFSKENESNYSIDKELLPVLPHSGAIEENHTYSRDAFLSYFYPIISGHQIRSYQQSSILSCIRGNSLVALPTGLGKTFVAAVVMGNYSRWFPNSLIIFLATTRPLVAQQAKACAPLLYIIHSQNNLSYEELKSLKVDSKMELKNNSILSESRSFTLNGKDYNNKLISELNGNMPPSKREAAWSSSTFVFATPQTVQNDIKNGILNKKNINRITLLIVDEAHRTRGGYAFGNCMDELVRIQASSSTSINSNNTSAHSPLKSNFRVLALTATPGADIKSVQMIVDRLHLAYGFFRTEQSIDVINYLHGRNMTELVVNLPGWHNSVCDLLSDLVLIPLRKLCTDFKVLPNVSNPKSITPYQVMSNTQRWVSYQSGRSRNNGVESVIWNLSMLSAKLLQALQLLQTQSFLSAYRNLNDLISEVSASKTNPNILINKTKLECIESPEFNKLDRVCKILFKRINSPDPLVENQMPIQLCGVSIPSGRIYSHPKLEHLAKAVTDHLNENESNTRIMIFTQFRESVEEIVAAFRPYEPLIRPVAFVGQSNVSFGASNNEENLDLNTQSSSFNQPPSFGGPGFRGVSSSSARGNFRGRFRGQSRGRGRGGSSSRSAPRNGMEDVDLSFDSTDDPKKNTSTGSKGLSQKEQKKVVEDFSKGIFNVLIATCVAEEGLDIGEVDLVIHYDAPRSPIQLLQRTGRTGRTRKGGAIVLLTNKTNEYQKYKEAIRKYHNVQKQISKPGTITWHKDLSPTLLPNYFEHTRFKRQTNQYPIKVEIIIKPDDYKLGAKLGDLDLMTRAEFKKAASKERENLKKIEKDNKKMLKSNSIKKKQIKKSNKKSSLLNFDNLSGYNSNGSSIGSDRESAYSFINDLSDAELRESAKKLIRSSDGNKKDKRKKTLNDFSSDLDKSPSKSTSRNLSPGTAAIKNLNLSENDSEEKEDKVSKRIKTVTQKSKMRSSAMEKLLVSRAKNQIAIQNVLKEQTTEKTLHKSPQKSSNLKEPDINDSKTRFTIEEKLLNSNRLAEFKHIEYSHASASKPFVTEKKANCNNHTNNISINKQEDPNFSFINLEDSPDCFDFDSRKIDVELVNMAKKLEIEILKNTSYLPSYTDTAFNKNSYTLESVLIDEISNPKHFSKLGSISKLISSDSSDSPQQRSFIDTIAFNQDSFSILRQESIKNENKSHPHFEIVIPETPSLHESKLMEVKKTKSIENEQFGTVKQLFNNSFNSNNKAGPTLDYSSIGLLSDIEESFIDSICNNINEPSHKNITYNNSLKLDGSLKAIPKISNSQVGNSKAPSVIKDSIILSDDIDFSDIESSIYNPIKDTSILNTPKKKLNSHNFIDDAVPISKIYNPLSYEITSNLELELNNEAENMAICSSISDNIDLSFDCNKILSLEDENKKSSSGFVDLSSKIDVTPTKSLYNKATPKFLKNDSQRHLFENSGIKNIAENATNLNTDQKYNGDVIDADISLVEVDDIFGNLSNKKSLNTKIKPSKKLPSKRKRRPKSVANFFDDEAESESDDGGNNSSYTDIEDSEVQKNKKGLKIRKHINGDDIDEDLEDLDRSLDDGFIVSDGHIVYNSSQSLSTSQHMLPDTNDFSDNLFASNEKPSNGDTLNVSNGFQNGTNNNEIFHTPKNKTKKHSREKGKNHGYNDRNKDPPTDDISLYRRANNNDITPVSEIKKQVKIWEDKFLSHERQIKEKKLEKMGSRVSSTIFSSKDISRNNSSLLDGGSSIMGSNKFTMPRGYIDTNDDDDFEQVGIKNNSTDQDYYSLLVKNKGNNKNDVGSPLGTVDLSYDTYLSQSSLSILDDIDREGAMTEPDEFDELLDSAFNKDNSRRIRSENFSKDNSITDDTKLINSSDNLLNTKKKSKRLKRGRKKKSSY</sequence>
<evidence type="ECO:0000256" key="4">
    <source>
        <dbReference type="ARBA" id="ARBA00022840"/>
    </source>
</evidence>
<dbReference type="GO" id="GO:0004386">
    <property type="term" value="F:helicase activity"/>
    <property type="evidence" value="ECO:0007669"/>
    <property type="project" value="UniProtKB-KW"/>
</dbReference>
<evidence type="ECO:0000256" key="2">
    <source>
        <dbReference type="ARBA" id="ARBA00022801"/>
    </source>
</evidence>
<feature type="compositionally biased region" description="Basic residues" evidence="6">
    <location>
        <begin position="685"/>
        <end position="697"/>
    </location>
</feature>
<keyword evidence="5" id="KW-0175">Coiled coil</keyword>
<feature type="compositionally biased region" description="Polar residues" evidence="6">
    <location>
        <begin position="1002"/>
        <end position="1011"/>
    </location>
</feature>